<feature type="coiled-coil region" evidence="1">
    <location>
        <begin position="69"/>
        <end position="96"/>
    </location>
</feature>
<reference evidence="2" key="1">
    <citation type="submission" date="2021-09" db="EMBL/GenBank/DDBJ databases">
        <authorList>
            <consortium name="AG Swart"/>
            <person name="Singh M."/>
            <person name="Singh A."/>
            <person name="Seah K."/>
            <person name="Emmerich C."/>
        </authorList>
    </citation>
    <scope>NUCLEOTIDE SEQUENCE</scope>
    <source>
        <strain evidence="2">ATCC30299</strain>
    </source>
</reference>
<feature type="coiled-coil region" evidence="1">
    <location>
        <begin position="381"/>
        <end position="408"/>
    </location>
</feature>
<feature type="coiled-coil region" evidence="1">
    <location>
        <begin position="453"/>
        <end position="488"/>
    </location>
</feature>
<name>A0AAU9JD06_9CILI</name>
<evidence type="ECO:0000256" key="1">
    <source>
        <dbReference type="SAM" id="Coils"/>
    </source>
</evidence>
<evidence type="ECO:0000313" key="3">
    <source>
        <dbReference type="Proteomes" id="UP001162131"/>
    </source>
</evidence>
<dbReference type="AlphaFoldDB" id="A0AAU9JD06"/>
<dbReference type="Proteomes" id="UP001162131">
    <property type="component" value="Unassembled WGS sequence"/>
</dbReference>
<protein>
    <submittedName>
        <fullName evidence="2">Uncharacterized protein</fullName>
    </submittedName>
</protein>
<keyword evidence="1" id="KW-0175">Coiled coil</keyword>
<gene>
    <name evidence="2" type="ORF">BSTOLATCC_MIC34277</name>
</gene>
<feature type="coiled-coil region" evidence="1">
    <location>
        <begin position="236"/>
        <end position="313"/>
    </location>
</feature>
<comment type="caution">
    <text evidence="2">The sequence shown here is derived from an EMBL/GenBank/DDBJ whole genome shotgun (WGS) entry which is preliminary data.</text>
</comment>
<organism evidence="2 3">
    <name type="scientific">Blepharisma stoltei</name>
    <dbReference type="NCBI Taxonomy" id="1481888"/>
    <lineage>
        <taxon>Eukaryota</taxon>
        <taxon>Sar</taxon>
        <taxon>Alveolata</taxon>
        <taxon>Ciliophora</taxon>
        <taxon>Postciliodesmatophora</taxon>
        <taxon>Heterotrichea</taxon>
        <taxon>Heterotrichida</taxon>
        <taxon>Blepharismidae</taxon>
        <taxon>Blepharisma</taxon>
    </lineage>
</organism>
<keyword evidence="3" id="KW-1185">Reference proteome</keyword>
<evidence type="ECO:0000313" key="2">
    <source>
        <dbReference type="EMBL" id="CAG9323628.1"/>
    </source>
</evidence>
<accession>A0AAU9JD06</accession>
<dbReference type="EMBL" id="CAJZBQ010000034">
    <property type="protein sequence ID" value="CAG9323628.1"/>
    <property type="molecule type" value="Genomic_DNA"/>
</dbReference>
<sequence length="780" mass="90583">MDSLFSRVRISESQPPMMNCWSNINWEAPSPSLDIGAHINPWSAFENNFLSPKPVSQSYTDLQTQLQLHPQAMQTLQQLERQIEEEKTQRILLEHRLVELDGKVTNQQVTMDEALSQHWNALLDSYNSLADWVLTRFIEFETSLKQAVESAFGIRSSKFANAFIASLEAVQDLEALIQSPEQSQIPARQFSDHIPVQQPLFDPSLEDRLAHQIATKADIGQIFQLEESVRRLVFMQQGLVAELKEEKSAIRKLEEDMESTKPDLILALELKCREYQQEVARLQQGFRGLEKKLKKMKEKRKNKEKLHDEILKKNLMDIMTQGKKIIDLERQQHDLHYKKVLKYFKNVNSLAENMPQDKKAAKLTWSGFDELIDADLRKFKKDTYEQIIRQTEELKAELIQNVEKTLEDTIKTNVQKLRKKLKGSLGNDLLNLQDRIATLKAVAGLMREADIAKVGAEKEIEERSNKCERYLEEMMESLTRKNEKLIQDALQNIEGSENLQLGIIQTMNSFVKLIQSLQDLLKHGSSSSSSNQIEDHSPEEELLWRKRLKQITLRQFRKRVWGAYRIYPTWARKGLESLCQIELYDPMNKDKDRDKKLLDDDLYKDFISMREKGQNRYSEFYSGKTVEIPLHEDRSDPETLEFALSLIVNFPILERVTGETIRSAMKNLGLLVEFTSNFPMRISYIAYARNKEDSFTRELLRRLSLEGVRIQEKRSRAYSGDRRVWTIQNRPNIEDAGKIFLIDGSVLNLATEEGIQEVANKQPNKELETSAYMVSQRALL</sequence>
<proteinExistence type="predicted"/>